<comment type="caution">
    <text evidence="2">The sequence shown here is derived from an EMBL/GenBank/DDBJ whole genome shotgun (WGS) entry which is preliminary data.</text>
</comment>
<evidence type="ECO:0000256" key="1">
    <source>
        <dbReference type="SAM" id="MobiDB-lite"/>
    </source>
</evidence>
<feature type="region of interest" description="Disordered" evidence="1">
    <location>
        <begin position="28"/>
        <end position="50"/>
    </location>
</feature>
<proteinExistence type="predicted"/>
<keyword evidence="3" id="KW-1185">Reference proteome</keyword>
<name>A0A0J1BJA9_RHOIS</name>
<dbReference type="AlphaFoldDB" id="A0A0J1BJA9"/>
<dbReference type="EMBL" id="LECT01000014">
    <property type="protein sequence ID" value="KLU06630.1"/>
    <property type="molecule type" value="Genomic_DNA"/>
</dbReference>
<evidence type="ECO:0000313" key="2">
    <source>
        <dbReference type="EMBL" id="KLU06630.1"/>
    </source>
</evidence>
<dbReference type="STRING" id="595434.RISK_001385"/>
<dbReference type="PATRIC" id="fig|595434.4.peg.1330"/>
<dbReference type="Proteomes" id="UP000036367">
    <property type="component" value="Unassembled WGS sequence"/>
</dbReference>
<protein>
    <submittedName>
        <fullName evidence="2">Uncharacterized protein</fullName>
    </submittedName>
</protein>
<sequence length="50" mass="5584">MPPQLKHSSHGFRRSATVVARRCDDARAHPGKRFTVPHSTPHLHAAAHPR</sequence>
<evidence type="ECO:0000313" key="3">
    <source>
        <dbReference type="Proteomes" id="UP000036367"/>
    </source>
</evidence>
<reference evidence="2" key="1">
    <citation type="submission" date="2015-05" db="EMBL/GenBank/DDBJ databases">
        <title>Permanent draft genome of Rhodopirellula islandicus K833.</title>
        <authorList>
            <person name="Kizina J."/>
            <person name="Richter M."/>
            <person name="Glockner F.O."/>
            <person name="Harder J."/>
        </authorList>
    </citation>
    <scope>NUCLEOTIDE SEQUENCE [LARGE SCALE GENOMIC DNA]</scope>
    <source>
        <strain evidence="2">K833</strain>
    </source>
</reference>
<gene>
    <name evidence="2" type="ORF">RISK_001385</name>
</gene>
<accession>A0A0J1BJA9</accession>
<organism evidence="2 3">
    <name type="scientific">Rhodopirellula islandica</name>
    <dbReference type="NCBI Taxonomy" id="595434"/>
    <lineage>
        <taxon>Bacteria</taxon>
        <taxon>Pseudomonadati</taxon>
        <taxon>Planctomycetota</taxon>
        <taxon>Planctomycetia</taxon>
        <taxon>Pirellulales</taxon>
        <taxon>Pirellulaceae</taxon>
        <taxon>Rhodopirellula</taxon>
    </lineage>
</organism>